<reference evidence="3 4" key="1">
    <citation type="submission" date="2019-06" db="EMBL/GenBank/DDBJ databases">
        <title>Sequencing the genomes of 1000 actinobacteria strains.</title>
        <authorList>
            <person name="Klenk H.-P."/>
        </authorList>
    </citation>
    <scope>NUCLEOTIDE SEQUENCE [LARGE SCALE GENOMIC DNA]</scope>
    <source>
        <strain evidence="3 4">DSM 20427</strain>
    </source>
</reference>
<dbReference type="PANTHER" id="PTHR22602">
    <property type="entry name" value="TRANSFERASE CAF17, MITOCHONDRIAL-RELATED"/>
    <property type="match status" value="1"/>
</dbReference>
<dbReference type="NCBIfam" id="TIGR03317">
    <property type="entry name" value="ygfZ_signature"/>
    <property type="match status" value="1"/>
</dbReference>
<dbReference type="InterPro" id="IPR017703">
    <property type="entry name" value="YgfZ/GCV_T_CS"/>
</dbReference>
<evidence type="ECO:0000313" key="3">
    <source>
        <dbReference type="EMBL" id="TQM98617.1"/>
    </source>
</evidence>
<dbReference type="Proteomes" id="UP000319804">
    <property type="component" value="Unassembled WGS sequence"/>
</dbReference>
<accession>A0A4Y3UP42</accession>
<comment type="caution">
    <text evidence="3">The sequence shown here is derived from an EMBL/GenBank/DDBJ whole genome shotgun (WGS) entry which is preliminary data.</text>
</comment>
<evidence type="ECO:0000256" key="1">
    <source>
        <dbReference type="ARBA" id="ARBA00022946"/>
    </source>
</evidence>
<dbReference type="InterPro" id="IPR045179">
    <property type="entry name" value="YgfZ/GcvT"/>
</dbReference>
<proteinExistence type="predicted"/>
<keyword evidence="4" id="KW-1185">Reference proteome</keyword>
<dbReference type="SUPFAM" id="SSF103025">
    <property type="entry name" value="Folate-binding domain"/>
    <property type="match status" value="1"/>
</dbReference>
<organism evidence="3 4">
    <name type="scientific">Microbacterium lacticum</name>
    <dbReference type="NCBI Taxonomy" id="33885"/>
    <lineage>
        <taxon>Bacteria</taxon>
        <taxon>Bacillati</taxon>
        <taxon>Actinomycetota</taxon>
        <taxon>Actinomycetes</taxon>
        <taxon>Micrococcales</taxon>
        <taxon>Microbacteriaceae</taxon>
        <taxon>Microbacterium</taxon>
    </lineage>
</organism>
<dbReference type="GO" id="GO:0016226">
    <property type="term" value="P:iron-sulfur cluster assembly"/>
    <property type="evidence" value="ECO:0007669"/>
    <property type="project" value="TreeGrafter"/>
</dbReference>
<dbReference type="InterPro" id="IPR027266">
    <property type="entry name" value="TrmE/GcvT-like"/>
</dbReference>
<evidence type="ECO:0000313" key="4">
    <source>
        <dbReference type="Proteomes" id="UP000319804"/>
    </source>
</evidence>
<dbReference type="PANTHER" id="PTHR22602:SF0">
    <property type="entry name" value="TRANSFERASE CAF17, MITOCHONDRIAL-RELATED"/>
    <property type="match status" value="1"/>
</dbReference>
<feature type="binding site" evidence="2">
    <location>
        <position position="190"/>
    </location>
    <ligand>
        <name>substrate</name>
    </ligand>
</feature>
<protein>
    <submittedName>
        <fullName evidence="3">Uncharacterized protein</fullName>
    </submittedName>
</protein>
<dbReference type="AlphaFoldDB" id="A0A4Y3UP42"/>
<name>A0A4Y3UP42_9MICO</name>
<dbReference type="Gene3D" id="3.30.1360.120">
    <property type="entry name" value="Probable tRNA modification gtpase trme, domain 1"/>
    <property type="match status" value="1"/>
</dbReference>
<dbReference type="PIRSF" id="PIRSF006487">
    <property type="entry name" value="GcvT"/>
    <property type="match status" value="1"/>
</dbReference>
<keyword evidence="1" id="KW-0809">Transit peptide</keyword>
<evidence type="ECO:0000256" key="2">
    <source>
        <dbReference type="PIRSR" id="PIRSR006487-1"/>
    </source>
</evidence>
<sequence>MTAPETPAAAAAAPYAGVPGAVVDAEGLAHVGSPLREQRELADGRALAPLSGRTVLTIAGPDRLTWLDSITSQSLAALAPGESTELLVLDPQGHIEHAASVVDDGERAWLIVERSRAAALAAWLTRMRFRLRVEVQDASDTHRVVGGTAAAVGALRSAAVWHDPWPGVGIGGWGYALTDPHPGDERDWAEAIVETADDEALAAAAVAGTQPVAGHLAVDALRVAAWRPRADREGAFDTDARTLPHEVDWLRTAVHLHKGCYRGQETVAKVHNLGHPPRRLVLLQLDGSEAVLPEVGAAVSARTGDGAADAETVGVVTSVARHHEEGPIALALVRRATPVDATLTVGTSDGAVAAAQEVIVPPEAGRTAAVPRLPRLSRRR</sequence>
<dbReference type="RefSeq" id="WP_141380491.1">
    <property type="nucleotide sequence ID" value="NZ_BJNA01000024.1"/>
</dbReference>
<dbReference type="EMBL" id="VFPS01000002">
    <property type="protein sequence ID" value="TQM98617.1"/>
    <property type="molecule type" value="Genomic_DNA"/>
</dbReference>
<dbReference type="OrthoDB" id="9796287at2"/>
<gene>
    <name evidence="3" type="ORF">FHX68_1313</name>
</gene>